<dbReference type="RefSeq" id="WP_019441182.1">
    <property type="nucleotide sequence ID" value="NZ_ALOE01000014.1"/>
</dbReference>
<feature type="chain" id="PRO_5023824933" description="Flagellar protein FliL" evidence="11">
    <location>
        <begin position="19"/>
        <end position="133"/>
    </location>
</feature>
<dbReference type="GO" id="GO:0006935">
    <property type="term" value="P:chemotaxis"/>
    <property type="evidence" value="ECO:0007669"/>
    <property type="project" value="UniProtKB-KW"/>
</dbReference>
<dbReference type="OrthoDB" id="5588622at2"/>
<keyword evidence="8" id="KW-1133">Transmembrane helix</keyword>
<organism evidence="12 13">
    <name type="scientific">Moritella marina ATCC 15381</name>
    <dbReference type="NCBI Taxonomy" id="1202962"/>
    <lineage>
        <taxon>Bacteria</taxon>
        <taxon>Pseudomonadati</taxon>
        <taxon>Pseudomonadota</taxon>
        <taxon>Gammaproteobacteria</taxon>
        <taxon>Alteromonadales</taxon>
        <taxon>Moritellaceae</taxon>
        <taxon>Moritella</taxon>
    </lineage>
</organism>
<proteinExistence type="inferred from homology"/>
<dbReference type="Proteomes" id="UP000327424">
    <property type="component" value="Chromosome"/>
</dbReference>
<keyword evidence="13" id="KW-1185">Reference proteome</keyword>
<comment type="similarity">
    <text evidence="3 10">Belongs to the FliL family.</text>
</comment>
<dbReference type="GO" id="GO:0009425">
    <property type="term" value="C:bacterial-type flagellum basal body"/>
    <property type="evidence" value="ECO:0007669"/>
    <property type="project" value="InterPro"/>
</dbReference>
<sequence>MKKLLWLLCIITASLSSAAVSANNDKPVYIYFGLEPDIITNYVSETNKIGFISVSVEFMLANKKSLDVIEKHEPLIRDKIISLLGQQSPQHLRSLTGREEIRLLIQNEVNSLLQQESGKGVIENLLFTKYLLM</sequence>
<evidence type="ECO:0000256" key="9">
    <source>
        <dbReference type="ARBA" id="ARBA00023136"/>
    </source>
</evidence>
<accession>A0A5J6WMJ3</accession>
<dbReference type="PANTHER" id="PTHR35091">
    <property type="entry name" value="FLAGELLAR PROTEIN FLIL"/>
    <property type="match status" value="1"/>
</dbReference>
<dbReference type="EMBL" id="CP044399">
    <property type="protein sequence ID" value="QFI39396.1"/>
    <property type="molecule type" value="Genomic_DNA"/>
</dbReference>
<evidence type="ECO:0000313" key="12">
    <source>
        <dbReference type="EMBL" id="QFI39396.1"/>
    </source>
</evidence>
<keyword evidence="5 10" id="KW-0145">Chemotaxis</keyword>
<evidence type="ECO:0000256" key="1">
    <source>
        <dbReference type="ARBA" id="ARBA00002254"/>
    </source>
</evidence>
<name>A0A5J6WMJ3_MORMI</name>
<keyword evidence="7 10" id="KW-0283">Flagellar rotation</keyword>
<reference evidence="12 13" key="1">
    <citation type="submission" date="2019-09" db="EMBL/GenBank/DDBJ databases">
        <title>Hybrid Assembly of the complete Genome of the Deep-Sea Bacterium Moritella marina from long Nanopore and Illumina reads.</title>
        <authorList>
            <person name="Magin S."/>
            <person name="Georgoulis A."/>
            <person name="Papadimitriou K."/>
            <person name="Iliakis G."/>
            <person name="Vorgias C.E."/>
        </authorList>
    </citation>
    <scope>NUCLEOTIDE SEQUENCE [LARGE SCALE GENOMIC DNA]</scope>
    <source>
        <strain evidence="12 13">MP-1</strain>
    </source>
</reference>
<keyword evidence="10" id="KW-0997">Cell inner membrane</keyword>
<dbReference type="GO" id="GO:0005886">
    <property type="term" value="C:plasma membrane"/>
    <property type="evidence" value="ECO:0007669"/>
    <property type="project" value="UniProtKB-SubCell"/>
</dbReference>
<gene>
    <name evidence="12" type="primary">fliL</name>
    <name evidence="12" type="ORF">FR932_16915</name>
</gene>
<evidence type="ECO:0000256" key="4">
    <source>
        <dbReference type="ARBA" id="ARBA00022475"/>
    </source>
</evidence>
<evidence type="ECO:0000256" key="7">
    <source>
        <dbReference type="ARBA" id="ARBA00022779"/>
    </source>
</evidence>
<evidence type="ECO:0000256" key="10">
    <source>
        <dbReference type="RuleBase" id="RU364125"/>
    </source>
</evidence>
<evidence type="ECO:0000256" key="6">
    <source>
        <dbReference type="ARBA" id="ARBA00022692"/>
    </source>
</evidence>
<keyword evidence="11" id="KW-0732">Signal</keyword>
<comment type="function">
    <text evidence="1 10">Controls the rotational direction of flagella during chemotaxis.</text>
</comment>
<protein>
    <recommendedName>
        <fullName evidence="10">Flagellar protein FliL</fullName>
    </recommendedName>
</protein>
<evidence type="ECO:0000313" key="13">
    <source>
        <dbReference type="Proteomes" id="UP000327424"/>
    </source>
</evidence>
<evidence type="ECO:0000256" key="11">
    <source>
        <dbReference type="SAM" id="SignalP"/>
    </source>
</evidence>
<keyword evidence="9 10" id="KW-0472">Membrane</keyword>
<dbReference type="GO" id="GO:0071978">
    <property type="term" value="P:bacterial-type flagellum-dependent swarming motility"/>
    <property type="evidence" value="ECO:0007669"/>
    <property type="project" value="TreeGrafter"/>
</dbReference>
<evidence type="ECO:0000256" key="8">
    <source>
        <dbReference type="ARBA" id="ARBA00022989"/>
    </source>
</evidence>
<evidence type="ECO:0000256" key="3">
    <source>
        <dbReference type="ARBA" id="ARBA00008281"/>
    </source>
</evidence>
<dbReference type="KEGG" id="mmaa:FR932_16915"/>
<dbReference type="PANTHER" id="PTHR35091:SF5">
    <property type="entry name" value="FLAGELLAR PROTEIN FLIL"/>
    <property type="match status" value="1"/>
</dbReference>
<dbReference type="Pfam" id="PF03748">
    <property type="entry name" value="FliL"/>
    <property type="match status" value="1"/>
</dbReference>
<keyword evidence="12" id="KW-0966">Cell projection</keyword>
<evidence type="ECO:0000256" key="5">
    <source>
        <dbReference type="ARBA" id="ARBA00022500"/>
    </source>
</evidence>
<keyword evidence="12" id="KW-0969">Cilium</keyword>
<dbReference type="AlphaFoldDB" id="A0A5J6WMJ3"/>
<dbReference type="InterPro" id="IPR005503">
    <property type="entry name" value="FliL"/>
</dbReference>
<keyword evidence="6" id="KW-0812">Transmembrane</keyword>
<feature type="signal peptide" evidence="11">
    <location>
        <begin position="1"/>
        <end position="18"/>
    </location>
</feature>
<keyword evidence="12" id="KW-0282">Flagellum</keyword>
<comment type="subcellular location">
    <subcellularLocation>
        <location evidence="10">Cell inner membrane</location>
    </subcellularLocation>
    <subcellularLocation>
        <location evidence="2">Cell membrane</location>
        <topology evidence="2">Single-pass membrane protein</topology>
    </subcellularLocation>
</comment>
<evidence type="ECO:0000256" key="2">
    <source>
        <dbReference type="ARBA" id="ARBA00004162"/>
    </source>
</evidence>
<keyword evidence="4" id="KW-1003">Cell membrane</keyword>